<name>A0A6G0TYY1_APHGL</name>
<accession>A0A6G0TYY1</accession>
<gene>
    <name evidence="1" type="ORF">AGLY_003556</name>
</gene>
<protein>
    <submittedName>
        <fullName evidence="1">Uncharacterized protein</fullName>
    </submittedName>
</protein>
<evidence type="ECO:0000313" key="1">
    <source>
        <dbReference type="EMBL" id="KAE9541565.1"/>
    </source>
</evidence>
<proteinExistence type="predicted"/>
<reference evidence="1 2" key="1">
    <citation type="submission" date="2019-08" db="EMBL/GenBank/DDBJ databases">
        <title>The genome of the soybean aphid Biotype 1, its phylome, world population structure and adaptation to the North American continent.</title>
        <authorList>
            <person name="Giordano R."/>
            <person name="Donthu R.K."/>
            <person name="Hernandez A.G."/>
            <person name="Wright C.L."/>
            <person name="Zimin A.V."/>
        </authorList>
    </citation>
    <scope>NUCLEOTIDE SEQUENCE [LARGE SCALE GENOMIC DNA]</scope>
    <source>
        <tissue evidence="1">Whole aphids</tissue>
    </source>
</reference>
<keyword evidence="2" id="KW-1185">Reference proteome</keyword>
<dbReference type="EMBL" id="VYZN01000012">
    <property type="protein sequence ID" value="KAE9541565.1"/>
    <property type="molecule type" value="Genomic_DNA"/>
</dbReference>
<organism evidence="1 2">
    <name type="scientific">Aphis glycines</name>
    <name type="common">Soybean aphid</name>
    <dbReference type="NCBI Taxonomy" id="307491"/>
    <lineage>
        <taxon>Eukaryota</taxon>
        <taxon>Metazoa</taxon>
        <taxon>Ecdysozoa</taxon>
        <taxon>Arthropoda</taxon>
        <taxon>Hexapoda</taxon>
        <taxon>Insecta</taxon>
        <taxon>Pterygota</taxon>
        <taxon>Neoptera</taxon>
        <taxon>Paraneoptera</taxon>
        <taxon>Hemiptera</taxon>
        <taxon>Sternorrhyncha</taxon>
        <taxon>Aphidomorpha</taxon>
        <taxon>Aphidoidea</taxon>
        <taxon>Aphididae</taxon>
        <taxon>Aphidini</taxon>
        <taxon>Aphis</taxon>
        <taxon>Aphis</taxon>
    </lineage>
</organism>
<evidence type="ECO:0000313" key="2">
    <source>
        <dbReference type="Proteomes" id="UP000475862"/>
    </source>
</evidence>
<sequence length="197" mass="23100">MDIHFIKWKILPLKSFFNFLKISGRTAAPSASTPLFYIAILNTNGRKKPVVKKIDDNIIYYLCIKYLMYYEDLFDKIKEYISFWDRPWRPLIKILIICETCNCEKPMNRKFVIKLAASNKIIAIDFNEKAQIDLVDFQTAELLSVSLTFGAPKISQSENSREFVNSVINKFKFLWPECIIVHGCFKQPQSQRIIERT</sequence>
<dbReference type="Proteomes" id="UP000475862">
    <property type="component" value="Unassembled WGS sequence"/>
</dbReference>
<comment type="caution">
    <text evidence="1">The sequence shown here is derived from an EMBL/GenBank/DDBJ whole genome shotgun (WGS) entry which is preliminary data.</text>
</comment>
<dbReference type="AlphaFoldDB" id="A0A6G0TYY1"/>